<accession>A0A7R9EKL7</accession>
<dbReference type="PANTHER" id="PTHR19288:SF4">
    <property type="entry name" value="RE04130P-RELATED"/>
    <property type="match status" value="1"/>
</dbReference>
<dbReference type="PANTHER" id="PTHR19288">
    <property type="entry name" value="4-NITROPHENYLPHOSPHATASE-RELATED"/>
    <property type="match status" value="1"/>
</dbReference>
<proteinExistence type="predicted"/>
<sequence length="167" mass="18683">MPSSTHYLFQTVTGQTNREIINFVAAYRESEKSFGQYDPQYIRPGLEPRSAGLWQTRPLICMSCLLLSPGCFSALLEKFTGRSPIVIGKPEVCMVHLIEKIHHLNPSRTLMIGDSLDHDILLGSRCGFQTLLVLSGQNALEDATDEKNMPKYFLNKLGDLLPLLSSQ</sequence>
<protein>
    <recommendedName>
        <fullName evidence="2">Phosphoglycolate phosphatase</fullName>
    </recommendedName>
</protein>
<dbReference type="AlphaFoldDB" id="A0A7R9EKL7"/>
<gene>
    <name evidence="1" type="ORF">TMSB3V08_LOCUS12170</name>
</gene>
<dbReference type="EMBL" id="OB800677">
    <property type="protein sequence ID" value="CAD7435524.1"/>
    <property type="molecule type" value="Genomic_DNA"/>
</dbReference>
<organism evidence="1">
    <name type="scientific">Timema monikensis</name>
    <dbReference type="NCBI Taxonomy" id="170555"/>
    <lineage>
        <taxon>Eukaryota</taxon>
        <taxon>Metazoa</taxon>
        <taxon>Ecdysozoa</taxon>
        <taxon>Arthropoda</taxon>
        <taxon>Hexapoda</taxon>
        <taxon>Insecta</taxon>
        <taxon>Pterygota</taxon>
        <taxon>Neoptera</taxon>
        <taxon>Polyneoptera</taxon>
        <taxon>Phasmatodea</taxon>
        <taxon>Timematodea</taxon>
        <taxon>Timematoidea</taxon>
        <taxon>Timematidae</taxon>
        <taxon>Timema</taxon>
    </lineage>
</organism>
<dbReference type="Pfam" id="PF13242">
    <property type="entry name" value="Hydrolase_like"/>
    <property type="match status" value="1"/>
</dbReference>
<dbReference type="InterPro" id="IPR036412">
    <property type="entry name" value="HAD-like_sf"/>
</dbReference>
<dbReference type="GO" id="GO:0005737">
    <property type="term" value="C:cytoplasm"/>
    <property type="evidence" value="ECO:0007669"/>
    <property type="project" value="TreeGrafter"/>
</dbReference>
<evidence type="ECO:0000313" key="1">
    <source>
        <dbReference type="EMBL" id="CAD7435524.1"/>
    </source>
</evidence>
<dbReference type="InterPro" id="IPR023214">
    <property type="entry name" value="HAD_sf"/>
</dbReference>
<dbReference type="GO" id="GO:0016791">
    <property type="term" value="F:phosphatase activity"/>
    <property type="evidence" value="ECO:0007669"/>
    <property type="project" value="TreeGrafter"/>
</dbReference>
<dbReference type="Gene3D" id="3.40.50.1000">
    <property type="entry name" value="HAD superfamily/HAD-like"/>
    <property type="match status" value="1"/>
</dbReference>
<dbReference type="SUPFAM" id="SSF56784">
    <property type="entry name" value="HAD-like"/>
    <property type="match status" value="1"/>
</dbReference>
<evidence type="ECO:0008006" key="2">
    <source>
        <dbReference type="Google" id="ProtNLM"/>
    </source>
</evidence>
<reference evidence="1" key="1">
    <citation type="submission" date="2020-11" db="EMBL/GenBank/DDBJ databases">
        <authorList>
            <person name="Tran Van P."/>
        </authorList>
    </citation>
    <scope>NUCLEOTIDE SEQUENCE</scope>
</reference>
<name>A0A7R9EKL7_9NEOP</name>